<sequence length="192" mass="22945">MGLVRYLWVIRQMRRKMRNEERALCEERAWRKEQRIKEDEERTNKERAHKTCMMEEKRKKEAKETREKEKTHEEDERLRQTFKEKKKNVKSLTETKTKLAKIQTSKKKKQEKLTGLSEQVDSVAARCKVAKHEKVDCLDAVVEELNREIEGMSPLEPRLRPKEPRLVSTQLPKKSKSKAWTSRPEDVQRGNC</sequence>
<feature type="compositionally biased region" description="Basic and acidic residues" evidence="1">
    <location>
        <begin position="183"/>
        <end position="192"/>
    </location>
</feature>
<evidence type="ECO:0000256" key="1">
    <source>
        <dbReference type="SAM" id="MobiDB-lite"/>
    </source>
</evidence>
<feature type="region of interest" description="Disordered" evidence="1">
    <location>
        <begin position="147"/>
        <end position="192"/>
    </location>
</feature>
<name>A0A5D3CVJ5_CUCMM</name>
<reference evidence="2 3" key="1">
    <citation type="submission" date="2019-08" db="EMBL/GenBank/DDBJ databases">
        <title>Draft genome sequences of two oriental melons (Cucumis melo L. var makuwa).</title>
        <authorList>
            <person name="Kwon S.-Y."/>
        </authorList>
    </citation>
    <scope>NUCLEOTIDE SEQUENCE [LARGE SCALE GENOMIC DNA]</scope>
    <source>
        <strain evidence="3">cv. Chang Bougi</strain>
        <tissue evidence="2">Leaf</tissue>
    </source>
</reference>
<gene>
    <name evidence="2" type="ORF">E5676_scaffold637G00630</name>
</gene>
<feature type="compositionally biased region" description="Basic and acidic residues" evidence="1">
    <location>
        <begin position="54"/>
        <end position="83"/>
    </location>
</feature>
<evidence type="ECO:0000313" key="3">
    <source>
        <dbReference type="Proteomes" id="UP000321947"/>
    </source>
</evidence>
<evidence type="ECO:0000313" key="2">
    <source>
        <dbReference type="EMBL" id="TYK15883.1"/>
    </source>
</evidence>
<dbReference type="AlphaFoldDB" id="A0A5D3CVJ5"/>
<dbReference type="EMBL" id="SSTD01008459">
    <property type="protein sequence ID" value="TYK15883.1"/>
    <property type="molecule type" value="Genomic_DNA"/>
</dbReference>
<evidence type="ECO:0008006" key="4">
    <source>
        <dbReference type="Google" id="ProtNLM"/>
    </source>
</evidence>
<dbReference type="Proteomes" id="UP000321947">
    <property type="component" value="Unassembled WGS sequence"/>
</dbReference>
<accession>A0A5D3CVJ5</accession>
<protein>
    <recommendedName>
        <fullName evidence="4">Stress response protein NST1-like</fullName>
    </recommendedName>
</protein>
<comment type="caution">
    <text evidence="2">The sequence shown here is derived from an EMBL/GenBank/DDBJ whole genome shotgun (WGS) entry which is preliminary data.</text>
</comment>
<organism evidence="2 3">
    <name type="scientific">Cucumis melo var. makuwa</name>
    <name type="common">Oriental melon</name>
    <dbReference type="NCBI Taxonomy" id="1194695"/>
    <lineage>
        <taxon>Eukaryota</taxon>
        <taxon>Viridiplantae</taxon>
        <taxon>Streptophyta</taxon>
        <taxon>Embryophyta</taxon>
        <taxon>Tracheophyta</taxon>
        <taxon>Spermatophyta</taxon>
        <taxon>Magnoliopsida</taxon>
        <taxon>eudicotyledons</taxon>
        <taxon>Gunneridae</taxon>
        <taxon>Pentapetalae</taxon>
        <taxon>rosids</taxon>
        <taxon>fabids</taxon>
        <taxon>Cucurbitales</taxon>
        <taxon>Cucurbitaceae</taxon>
        <taxon>Benincaseae</taxon>
        <taxon>Cucumis</taxon>
    </lineage>
</organism>
<proteinExistence type="predicted"/>
<feature type="region of interest" description="Disordered" evidence="1">
    <location>
        <begin position="54"/>
        <end position="116"/>
    </location>
</feature>